<dbReference type="PANTHER" id="PTHR46165">
    <property type="entry name" value="SET AND MYND DOMAIN-CONTAINING PROTEIN 4"/>
    <property type="match status" value="1"/>
</dbReference>
<keyword evidence="3" id="KW-0949">S-adenosyl-L-methionine</keyword>
<evidence type="ECO:0000256" key="2">
    <source>
        <dbReference type="ARBA" id="ARBA00022679"/>
    </source>
</evidence>
<reference evidence="10" key="1">
    <citation type="journal article" date="2023" name="bioRxiv">
        <title>Scaffold-level genome assemblies of two parasitoid biocontrol wasps reveal the parthenogenesis mechanism and an associated novel virus.</title>
        <authorList>
            <person name="Inwood S."/>
            <person name="Skelly J."/>
            <person name="Guhlin J."/>
            <person name="Harrop T."/>
            <person name="Goldson S."/>
            <person name="Dearden P."/>
        </authorList>
    </citation>
    <scope>NUCLEOTIDE SEQUENCE</scope>
    <source>
        <strain evidence="10">Irish</strain>
        <tissue evidence="10">Whole body</tissue>
    </source>
</reference>
<dbReference type="InterPro" id="IPR011990">
    <property type="entry name" value="TPR-like_helical_dom_sf"/>
</dbReference>
<proteinExistence type="predicted"/>
<dbReference type="InterPro" id="IPR001214">
    <property type="entry name" value="SET_dom"/>
</dbReference>
<feature type="domain" description="SET" evidence="8">
    <location>
        <begin position="215"/>
        <end position="497"/>
    </location>
</feature>
<dbReference type="SUPFAM" id="SSF82199">
    <property type="entry name" value="SET domain"/>
    <property type="match status" value="1"/>
</dbReference>
<accession>A0AA39KKP3</accession>
<dbReference type="PROSITE" id="PS50865">
    <property type="entry name" value="ZF_MYND_2"/>
    <property type="match status" value="1"/>
</dbReference>
<dbReference type="PROSITE" id="PS50280">
    <property type="entry name" value="SET"/>
    <property type="match status" value="1"/>
</dbReference>
<evidence type="ECO:0000313" key="11">
    <source>
        <dbReference type="Proteomes" id="UP001168990"/>
    </source>
</evidence>
<keyword evidence="2" id="KW-0808">Transferase</keyword>
<dbReference type="GO" id="GO:0008276">
    <property type="term" value="F:protein methyltransferase activity"/>
    <property type="evidence" value="ECO:0007669"/>
    <property type="project" value="UniProtKB-ARBA"/>
</dbReference>
<evidence type="ECO:0000259" key="8">
    <source>
        <dbReference type="PROSITE" id="PS50280"/>
    </source>
</evidence>
<evidence type="ECO:0000256" key="3">
    <source>
        <dbReference type="ARBA" id="ARBA00022691"/>
    </source>
</evidence>
<evidence type="ECO:0000259" key="9">
    <source>
        <dbReference type="PROSITE" id="PS50865"/>
    </source>
</evidence>
<name>A0AA39KKP3_9HYME</name>
<protein>
    <recommendedName>
        <fullName evidence="12">SET and MYND domain-containing protein 4</fullName>
    </recommendedName>
</protein>
<dbReference type="Pfam" id="PF01753">
    <property type="entry name" value="zf-MYND"/>
    <property type="match status" value="1"/>
</dbReference>
<evidence type="ECO:0000256" key="7">
    <source>
        <dbReference type="PROSITE-ProRule" id="PRU00134"/>
    </source>
</evidence>
<evidence type="ECO:0000256" key="1">
    <source>
        <dbReference type="ARBA" id="ARBA00022603"/>
    </source>
</evidence>
<dbReference type="GO" id="GO:0008170">
    <property type="term" value="F:N-methyltransferase activity"/>
    <property type="evidence" value="ECO:0007669"/>
    <property type="project" value="UniProtKB-ARBA"/>
</dbReference>
<dbReference type="Proteomes" id="UP001168990">
    <property type="component" value="Unassembled WGS sequence"/>
</dbReference>
<evidence type="ECO:0000256" key="6">
    <source>
        <dbReference type="ARBA" id="ARBA00022833"/>
    </source>
</evidence>
<keyword evidence="6" id="KW-0862">Zinc</keyword>
<keyword evidence="5 7" id="KW-0863">Zinc-finger</keyword>
<dbReference type="Gene3D" id="2.170.270.10">
    <property type="entry name" value="SET domain"/>
    <property type="match status" value="1"/>
</dbReference>
<dbReference type="GO" id="GO:0042826">
    <property type="term" value="F:histone deacetylase binding"/>
    <property type="evidence" value="ECO:0007669"/>
    <property type="project" value="TreeGrafter"/>
</dbReference>
<keyword evidence="11" id="KW-1185">Reference proteome</keyword>
<evidence type="ECO:0008006" key="12">
    <source>
        <dbReference type="Google" id="ProtNLM"/>
    </source>
</evidence>
<dbReference type="Gene3D" id="6.10.140.2220">
    <property type="match status" value="1"/>
</dbReference>
<evidence type="ECO:0000256" key="5">
    <source>
        <dbReference type="ARBA" id="ARBA00022771"/>
    </source>
</evidence>
<keyword evidence="1" id="KW-0489">Methyltransferase</keyword>
<feature type="domain" description="MYND-type" evidence="9">
    <location>
        <begin position="268"/>
        <end position="307"/>
    </location>
</feature>
<dbReference type="GO" id="GO:0008757">
    <property type="term" value="F:S-adenosylmethionine-dependent methyltransferase activity"/>
    <property type="evidence" value="ECO:0007669"/>
    <property type="project" value="UniProtKB-ARBA"/>
</dbReference>
<comment type="caution">
    <text evidence="10">The sequence shown here is derived from an EMBL/GenBank/DDBJ whole genome shotgun (WGS) entry which is preliminary data.</text>
</comment>
<dbReference type="SUPFAM" id="SSF48452">
    <property type="entry name" value="TPR-like"/>
    <property type="match status" value="1"/>
</dbReference>
<gene>
    <name evidence="10" type="ORF">PV328_003609</name>
</gene>
<dbReference type="GO" id="GO:0008270">
    <property type="term" value="F:zinc ion binding"/>
    <property type="evidence" value="ECO:0007669"/>
    <property type="project" value="UniProtKB-KW"/>
</dbReference>
<dbReference type="Gene3D" id="1.10.220.160">
    <property type="match status" value="1"/>
</dbReference>
<keyword evidence="4" id="KW-0479">Metal-binding</keyword>
<dbReference type="InterPro" id="IPR002893">
    <property type="entry name" value="Znf_MYND"/>
</dbReference>
<dbReference type="SUPFAM" id="SSF144232">
    <property type="entry name" value="HIT/MYND zinc finger-like"/>
    <property type="match status" value="1"/>
</dbReference>
<dbReference type="GO" id="GO:0032259">
    <property type="term" value="P:methylation"/>
    <property type="evidence" value="ECO:0007669"/>
    <property type="project" value="UniProtKB-KW"/>
</dbReference>
<reference evidence="10" key="2">
    <citation type="submission" date="2023-03" db="EMBL/GenBank/DDBJ databases">
        <authorList>
            <person name="Inwood S.N."/>
            <person name="Skelly J.G."/>
            <person name="Guhlin J."/>
            <person name="Harrop T.W.R."/>
            <person name="Goldson S.G."/>
            <person name="Dearden P.K."/>
        </authorList>
    </citation>
    <scope>NUCLEOTIDE SEQUENCE</scope>
    <source>
        <strain evidence="10">Irish</strain>
        <tissue evidence="10">Whole body</tissue>
    </source>
</reference>
<dbReference type="InterPro" id="IPR052097">
    <property type="entry name" value="SET-MYND_domain_protein"/>
</dbReference>
<dbReference type="InterPro" id="IPR046341">
    <property type="entry name" value="SET_dom_sf"/>
</dbReference>
<organism evidence="10 11">
    <name type="scientific">Microctonus aethiopoides</name>
    <dbReference type="NCBI Taxonomy" id="144406"/>
    <lineage>
        <taxon>Eukaryota</taxon>
        <taxon>Metazoa</taxon>
        <taxon>Ecdysozoa</taxon>
        <taxon>Arthropoda</taxon>
        <taxon>Hexapoda</taxon>
        <taxon>Insecta</taxon>
        <taxon>Pterygota</taxon>
        <taxon>Neoptera</taxon>
        <taxon>Endopterygota</taxon>
        <taxon>Hymenoptera</taxon>
        <taxon>Apocrita</taxon>
        <taxon>Ichneumonoidea</taxon>
        <taxon>Braconidae</taxon>
        <taxon>Euphorinae</taxon>
        <taxon>Microctonus</taxon>
    </lineage>
</organism>
<dbReference type="Pfam" id="PF00856">
    <property type="entry name" value="SET"/>
    <property type="match status" value="1"/>
</dbReference>
<dbReference type="AlphaFoldDB" id="A0AA39KKP3"/>
<dbReference type="GO" id="GO:0005737">
    <property type="term" value="C:cytoplasm"/>
    <property type="evidence" value="ECO:0007669"/>
    <property type="project" value="TreeGrafter"/>
</dbReference>
<evidence type="ECO:0000313" key="10">
    <source>
        <dbReference type="EMBL" id="KAK0165053.1"/>
    </source>
</evidence>
<dbReference type="PANTHER" id="PTHR46165:SF2">
    <property type="entry name" value="SET AND MYND DOMAIN-CONTAINING PROTEIN 4"/>
    <property type="match status" value="1"/>
</dbReference>
<dbReference type="EMBL" id="JAQQBS010001422">
    <property type="protein sequence ID" value="KAK0165053.1"/>
    <property type="molecule type" value="Genomic_DNA"/>
</dbReference>
<dbReference type="PROSITE" id="PS01360">
    <property type="entry name" value="ZF_MYND_1"/>
    <property type="match status" value="1"/>
</dbReference>
<sequence>MEERFRDWSLRFSWKDYPRSNFHGFTIEEDEKTVKRAMRLLMNCQAPPRIHQELKDRQYAYELIAFGHRLVRRRNWRLILEAYTQALMFAPPNSTLLAHCHFYCSVVLYLARFYKEGLFHANRALAVGPVDNLKSKVYICKARCIYEMNGERRCPEVQEAIMNAHIWLGSMNEGDVGRSDVIDSINVLNRARLLQERMETDHDQNEELTIPDDNEKIMQASSAIEIKFNDEDQGRYIAATRDIEAGEILFAHKSYASTIYARMQNEYCWHCSKHILVGVPCNQCPMVLFCDENCRDVAWNEYHDLECLAISAMMEMDMDANEIMSLRLLIKAYKEADCSIDKLRAKLIALQNITDPVEKLYTNGRFDNMKYASIFSLTRRFPVVSTHAARAIIILLCLSATTNIFGEKITDYLGLLQTEGTKFMGCLIMRHIGICYNNAVGELENRSNEICLQMNPLLSLFNHSCDPSVLVHTHRDVKYCIAIKNIARGEQIYRCYLPDNWIMNLPRRRAFLLESFNFNCECNACRNNWRRSFQRDPPSYRFRNYPIAVINQWNLITHNFPSEGDTYSANLPLYSKFFR</sequence>
<evidence type="ECO:0000256" key="4">
    <source>
        <dbReference type="ARBA" id="ARBA00022723"/>
    </source>
</evidence>
<dbReference type="GO" id="GO:0005634">
    <property type="term" value="C:nucleus"/>
    <property type="evidence" value="ECO:0007669"/>
    <property type="project" value="TreeGrafter"/>
</dbReference>